<evidence type="ECO:0000313" key="8">
    <source>
        <dbReference type="Proteomes" id="UP000442695"/>
    </source>
</evidence>
<keyword evidence="1" id="KW-0805">Transcription regulation</keyword>
<dbReference type="SMART" id="SM00344">
    <property type="entry name" value="HTH_ASNC"/>
    <property type="match status" value="1"/>
</dbReference>
<keyword evidence="3" id="KW-0804">Transcription</keyword>
<dbReference type="Pfam" id="PF01037">
    <property type="entry name" value="AsnC_trans_reg"/>
    <property type="match status" value="1"/>
</dbReference>
<dbReference type="PRINTS" id="PR00033">
    <property type="entry name" value="HTHASNC"/>
</dbReference>
<dbReference type="InterPro" id="IPR019888">
    <property type="entry name" value="Tscrpt_reg_AsnC-like"/>
</dbReference>
<dbReference type="EMBL" id="CP050951">
    <property type="protein sequence ID" value="QJQ10626.1"/>
    <property type="molecule type" value="Genomic_DNA"/>
</dbReference>
<evidence type="ECO:0000313" key="5">
    <source>
        <dbReference type="EMBL" id="KAF0250854.1"/>
    </source>
</evidence>
<dbReference type="PROSITE" id="PS50956">
    <property type="entry name" value="HTH_ASNC_2"/>
    <property type="match status" value="1"/>
</dbReference>
<keyword evidence="2" id="KW-0238">DNA-binding</keyword>
<dbReference type="Gene3D" id="3.30.70.920">
    <property type="match status" value="1"/>
</dbReference>
<evidence type="ECO:0000256" key="3">
    <source>
        <dbReference type="ARBA" id="ARBA00023163"/>
    </source>
</evidence>
<dbReference type="PANTHER" id="PTHR30154">
    <property type="entry name" value="LEUCINE-RESPONSIVE REGULATORY PROTEIN"/>
    <property type="match status" value="1"/>
</dbReference>
<dbReference type="GeneID" id="45524241"/>
<dbReference type="GO" id="GO:0043565">
    <property type="term" value="F:sequence-specific DNA binding"/>
    <property type="evidence" value="ECO:0007669"/>
    <property type="project" value="InterPro"/>
</dbReference>
<dbReference type="PROSITE" id="PS00519">
    <property type="entry name" value="HTH_ASNC_1"/>
    <property type="match status" value="1"/>
</dbReference>
<dbReference type="InterPro" id="IPR019885">
    <property type="entry name" value="Tscrpt_reg_HTH_AsnC-type_CS"/>
</dbReference>
<dbReference type="SUPFAM" id="SSF46785">
    <property type="entry name" value="Winged helix' DNA-binding domain"/>
    <property type="match status" value="1"/>
</dbReference>
<dbReference type="SUPFAM" id="SSF54909">
    <property type="entry name" value="Dimeric alpha+beta barrel"/>
    <property type="match status" value="1"/>
</dbReference>
<feature type="domain" description="HTH asnC-type" evidence="4">
    <location>
        <begin position="4"/>
        <end position="65"/>
    </location>
</feature>
<reference evidence="6 7" key="1">
    <citation type="submission" date="2016-04" db="EMBL/GenBank/DDBJ databases">
        <authorList>
            <person name="Qiu J."/>
        </authorList>
    </citation>
    <scope>NUCLEOTIDE SEQUENCE [LARGE SCALE GENOMIC DNA]</scope>
    <source>
        <strain evidence="6 7">JQ581</strain>
    </source>
</reference>
<dbReference type="InterPro" id="IPR036390">
    <property type="entry name" value="WH_DNA-bd_sf"/>
</dbReference>
<dbReference type="Pfam" id="PF13412">
    <property type="entry name" value="HTH_24"/>
    <property type="match status" value="1"/>
</dbReference>
<dbReference type="RefSeq" id="WP_024717903.1">
    <property type="nucleotide sequence ID" value="NZ_BBQL01000086.1"/>
</dbReference>
<dbReference type="PANTHER" id="PTHR30154:SF34">
    <property type="entry name" value="TRANSCRIPTIONAL REGULATOR AZLB"/>
    <property type="match status" value="1"/>
</dbReference>
<accession>A0A166HZW9</accession>
<organism evidence="5 8">
    <name type="scientific">Pseudomonas putida</name>
    <name type="common">Arthrobacter siderocapsulatus</name>
    <dbReference type="NCBI Taxonomy" id="303"/>
    <lineage>
        <taxon>Bacteria</taxon>
        <taxon>Pseudomonadati</taxon>
        <taxon>Pseudomonadota</taxon>
        <taxon>Gammaproteobacteria</taxon>
        <taxon>Pseudomonadales</taxon>
        <taxon>Pseudomonadaceae</taxon>
        <taxon>Pseudomonas</taxon>
    </lineage>
</organism>
<dbReference type="GO" id="GO:0005829">
    <property type="term" value="C:cytosol"/>
    <property type="evidence" value="ECO:0007669"/>
    <property type="project" value="TreeGrafter"/>
</dbReference>
<dbReference type="InterPro" id="IPR019887">
    <property type="entry name" value="Tscrpt_reg_AsnC/Lrp_C"/>
</dbReference>
<evidence type="ECO:0000313" key="6">
    <source>
        <dbReference type="EMBL" id="QJQ10626.1"/>
    </source>
</evidence>
<dbReference type="InterPro" id="IPR000485">
    <property type="entry name" value="AsnC-type_HTH_dom"/>
</dbReference>
<name>A0A166HZW9_PSEPU</name>
<evidence type="ECO:0000256" key="1">
    <source>
        <dbReference type="ARBA" id="ARBA00023015"/>
    </source>
</evidence>
<evidence type="ECO:0000256" key="2">
    <source>
        <dbReference type="ARBA" id="ARBA00023125"/>
    </source>
</evidence>
<dbReference type="InterPro" id="IPR011008">
    <property type="entry name" value="Dimeric_a/b-barrel"/>
</dbReference>
<reference evidence="6 7" key="3">
    <citation type="submission" date="2020-04" db="EMBL/GenBank/DDBJ databases">
        <title>Complete genome sequence of Pseudomonas putida strain JQ581.</title>
        <authorList>
            <person name="Mu Y."/>
        </authorList>
    </citation>
    <scope>NUCLEOTIDE SEQUENCE [LARGE SCALE GENOMIC DNA]</scope>
    <source>
        <strain evidence="6 7">JQ581</strain>
    </source>
</reference>
<gene>
    <name evidence="6" type="ORF">A3L25_014830</name>
    <name evidence="5" type="ORF">GN299_31720</name>
</gene>
<dbReference type="Proteomes" id="UP000442695">
    <property type="component" value="Unassembled WGS sequence"/>
</dbReference>
<evidence type="ECO:0000313" key="7">
    <source>
        <dbReference type="Proteomes" id="UP000076857"/>
    </source>
</evidence>
<dbReference type="AlphaFoldDB" id="A0A166HZW9"/>
<reference evidence="5 8" key="2">
    <citation type="submission" date="2019-12" db="EMBL/GenBank/DDBJ databases">
        <authorList>
            <person name="Woiski C."/>
        </authorList>
    </citation>
    <scope>NUCLEOTIDE SEQUENCE [LARGE SCALE GENOMIC DNA]</scope>
    <source>
        <strain evidence="5 8">BOE100</strain>
    </source>
</reference>
<proteinExistence type="predicted"/>
<dbReference type="EMBL" id="WOWR01000084">
    <property type="protein sequence ID" value="KAF0250854.1"/>
    <property type="molecule type" value="Genomic_DNA"/>
</dbReference>
<sequence length="146" mass="16091">MRELDVKDREILEILSKEARVALKALAARVGLSRSATSERVLQLERSGVIRGYRADIGEIDANVIRAIILVALKRTPALGLLDLLAQNAQVKRVSSVSGQLDLIVEVEARTIDDLNRVRDAVACHDSVDDITTAVVLRRDIDRQKA</sequence>
<dbReference type="Proteomes" id="UP000076857">
    <property type="component" value="Chromosome"/>
</dbReference>
<dbReference type="GO" id="GO:0043200">
    <property type="term" value="P:response to amino acid"/>
    <property type="evidence" value="ECO:0007669"/>
    <property type="project" value="TreeGrafter"/>
</dbReference>
<protein>
    <submittedName>
        <fullName evidence="6">Lrp/AsnC family transcriptional regulator</fullName>
    </submittedName>
    <submittedName>
        <fullName evidence="5">Winged helix-turn-helix transcriptional regulator</fullName>
    </submittedName>
</protein>
<dbReference type="Gene3D" id="1.10.10.10">
    <property type="entry name" value="Winged helix-like DNA-binding domain superfamily/Winged helix DNA-binding domain"/>
    <property type="match status" value="1"/>
</dbReference>
<evidence type="ECO:0000259" key="4">
    <source>
        <dbReference type="PROSITE" id="PS50956"/>
    </source>
</evidence>
<dbReference type="OrthoDB" id="5476at2"/>
<dbReference type="InterPro" id="IPR036388">
    <property type="entry name" value="WH-like_DNA-bd_sf"/>
</dbReference>